<feature type="domain" description="DUF7583" evidence="1">
    <location>
        <begin position="18"/>
        <end position="85"/>
    </location>
</feature>
<evidence type="ECO:0000259" key="1">
    <source>
        <dbReference type="Pfam" id="PF24486"/>
    </source>
</evidence>
<sequence length="183" mass="21124">MDLCFKFDILEIKISQEYEPTKHTSLPIVRYACGQLNFKTNCSKKKNEFTHLKTMALNDKMIDIENLDDAAISTKENLKSEGNLLLTLLKIQKANYSLRPNGYTHLKLIHFKDNEKELKNLKLQKGQEIGKLKLEGQFVIITEKSPIGTLFCLYDVTIGEIVIAKQFITFRTRNRQIATNKIE</sequence>
<name>A0A0K0FEY7_STRVS</name>
<dbReference type="InterPro" id="IPR056005">
    <property type="entry name" value="DUF7583"/>
</dbReference>
<evidence type="ECO:0000313" key="3">
    <source>
        <dbReference type="WBParaSite" id="SVE_0742600.1"/>
    </source>
</evidence>
<dbReference type="WBParaSite" id="SVE_0742600.1">
    <property type="protein sequence ID" value="SVE_0742600.1"/>
    <property type="gene ID" value="SVE_0742600"/>
</dbReference>
<dbReference type="AlphaFoldDB" id="A0A0K0FEY7"/>
<protein>
    <recommendedName>
        <fullName evidence="1">DUF7583 domain-containing protein</fullName>
    </recommendedName>
</protein>
<proteinExistence type="predicted"/>
<evidence type="ECO:0000313" key="2">
    <source>
        <dbReference type="Proteomes" id="UP000035680"/>
    </source>
</evidence>
<dbReference type="Proteomes" id="UP000035680">
    <property type="component" value="Unassembled WGS sequence"/>
</dbReference>
<organism evidence="2 3">
    <name type="scientific">Strongyloides venezuelensis</name>
    <name type="common">Threadworm</name>
    <dbReference type="NCBI Taxonomy" id="75913"/>
    <lineage>
        <taxon>Eukaryota</taxon>
        <taxon>Metazoa</taxon>
        <taxon>Ecdysozoa</taxon>
        <taxon>Nematoda</taxon>
        <taxon>Chromadorea</taxon>
        <taxon>Rhabditida</taxon>
        <taxon>Tylenchina</taxon>
        <taxon>Panagrolaimomorpha</taxon>
        <taxon>Strongyloidoidea</taxon>
        <taxon>Strongyloididae</taxon>
        <taxon>Strongyloides</taxon>
    </lineage>
</organism>
<feature type="domain" description="DUF7583" evidence="1">
    <location>
        <begin position="93"/>
        <end position="168"/>
    </location>
</feature>
<dbReference type="Pfam" id="PF24486">
    <property type="entry name" value="DUF7583"/>
    <property type="match status" value="2"/>
</dbReference>
<keyword evidence="2" id="KW-1185">Reference proteome</keyword>
<accession>A0A0K0FEY7</accession>
<reference evidence="3" key="2">
    <citation type="submission" date="2015-08" db="UniProtKB">
        <authorList>
            <consortium name="WormBaseParasite"/>
        </authorList>
    </citation>
    <scope>IDENTIFICATION</scope>
</reference>
<reference evidence="2" key="1">
    <citation type="submission" date="2014-07" db="EMBL/GenBank/DDBJ databases">
        <authorList>
            <person name="Martin A.A"/>
            <person name="De Silva N."/>
        </authorList>
    </citation>
    <scope>NUCLEOTIDE SEQUENCE</scope>
</reference>